<feature type="domain" description="HTH merR-type" evidence="4">
    <location>
        <begin position="22"/>
        <end position="91"/>
    </location>
</feature>
<reference evidence="5 6" key="1">
    <citation type="submission" date="2016-12" db="EMBL/GenBank/DDBJ databases">
        <authorList>
            <person name="Song W.-J."/>
            <person name="Kurnit D.M."/>
        </authorList>
    </citation>
    <scope>NUCLEOTIDE SEQUENCE [LARGE SCALE GENOMIC DNA]</scope>
    <source>
        <strain evidence="5 6">PCL1601</strain>
    </source>
</reference>
<sequence length="320" mass="35744">MPVITELSCSTQPLDDPSQDDLFPIREVSRLTGINPVTLRAWERRYGLIQPTRTESGHRLYSMLDVETVREILGWIDRGVAVSKVGKIIAKTRAAREAPPLTIGASEPGDYRQWQGQLKRAIGEFDEPHLERLYGQIFSSYPLAVVFQDILMPFWKQLAQQQESYGHASEWLFFDHFLRVRILQRLLLQRGAGQARPVLLAALAGQGRELELLVAALMLGSAEVEVRVLAPGQPFDELTLVCEKIKPQALVLFSNHAPATELPRRLNRLAMTLDCPLLLAGDVAELAQDSLNASPVGCLGNDGRLMMQRLRQFLSGTLDT</sequence>
<dbReference type="CDD" id="cd01104">
    <property type="entry name" value="HTH_MlrA-CarA"/>
    <property type="match status" value="1"/>
</dbReference>
<dbReference type="Gene3D" id="3.40.50.280">
    <property type="entry name" value="Cobalamin-binding domain"/>
    <property type="match status" value="1"/>
</dbReference>
<organism evidence="5 6">
    <name type="scientific">Pseudomonas chlororaphis</name>
    <dbReference type="NCBI Taxonomy" id="587753"/>
    <lineage>
        <taxon>Bacteria</taxon>
        <taxon>Pseudomonadati</taxon>
        <taxon>Pseudomonadota</taxon>
        <taxon>Gammaproteobacteria</taxon>
        <taxon>Pseudomonadales</taxon>
        <taxon>Pseudomonadaceae</taxon>
        <taxon>Pseudomonas</taxon>
    </lineage>
</organism>
<dbReference type="InterPro" id="IPR000551">
    <property type="entry name" value="MerR-type_HTH_dom"/>
</dbReference>
<dbReference type="Pfam" id="PF13411">
    <property type="entry name" value="MerR_1"/>
    <property type="match status" value="1"/>
</dbReference>
<keyword evidence="2" id="KW-0238">DNA-binding</keyword>
<keyword evidence="3" id="KW-0804">Transcription</keyword>
<accession>A0A1Q8EVV7</accession>
<gene>
    <name evidence="5" type="ORF">BTN82_04310</name>
</gene>
<dbReference type="OrthoDB" id="9800334at2"/>
<keyword evidence="1" id="KW-0805">Transcription regulation</keyword>
<evidence type="ECO:0000256" key="2">
    <source>
        <dbReference type="ARBA" id="ARBA00023125"/>
    </source>
</evidence>
<dbReference type="AlphaFoldDB" id="A0A1Q8EVV7"/>
<proteinExistence type="predicted"/>
<dbReference type="RefSeq" id="WP_075117925.1">
    <property type="nucleotide sequence ID" value="NZ_MSCT01000005.1"/>
</dbReference>
<comment type="caution">
    <text evidence="5">The sequence shown here is derived from an EMBL/GenBank/DDBJ whole genome shotgun (WGS) entry which is preliminary data.</text>
</comment>
<dbReference type="PANTHER" id="PTHR30204:SF67">
    <property type="entry name" value="HTH-TYPE TRANSCRIPTIONAL REGULATOR MLRA-RELATED"/>
    <property type="match status" value="1"/>
</dbReference>
<dbReference type="EMBL" id="MSCT01000005">
    <property type="protein sequence ID" value="OLF55938.1"/>
    <property type="molecule type" value="Genomic_DNA"/>
</dbReference>
<protein>
    <submittedName>
        <fullName evidence="5">Helix-turn-helix-type transcriptional regulator</fullName>
    </submittedName>
</protein>
<dbReference type="PANTHER" id="PTHR30204">
    <property type="entry name" value="REDOX-CYCLING DRUG-SENSING TRANSCRIPTIONAL ACTIVATOR SOXR"/>
    <property type="match status" value="1"/>
</dbReference>
<evidence type="ECO:0000259" key="4">
    <source>
        <dbReference type="PROSITE" id="PS50937"/>
    </source>
</evidence>
<evidence type="ECO:0000256" key="1">
    <source>
        <dbReference type="ARBA" id="ARBA00023015"/>
    </source>
</evidence>
<dbReference type="Gene3D" id="1.10.1660.10">
    <property type="match status" value="1"/>
</dbReference>
<evidence type="ECO:0000313" key="5">
    <source>
        <dbReference type="EMBL" id="OLF55938.1"/>
    </source>
</evidence>
<dbReference type="PROSITE" id="PS50937">
    <property type="entry name" value="HTH_MERR_2"/>
    <property type="match status" value="1"/>
</dbReference>
<dbReference type="GO" id="GO:0003700">
    <property type="term" value="F:DNA-binding transcription factor activity"/>
    <property type="evidence" value="ECO:0007669"/>
    <property type="project" value="InterPro"/>
</dbReference>
<evidence type="ECO:0000313" key="6">
    <source>
        <dbReference type="Proteomes" id="UP000185578"/>
    </source>
</evidence>
<dbReference type="InterPro" id="IPR009061">
    <property type="entry name" value="DNA-bd_dom_put_sf"/>
</dbReference>
<dbReference type="GO" id="GO:0003677">
    <property type="term" value="F:DNA binding"/>
    <property type="evidence" value="ECO:0007669"/>
    <property type="project" value="UniProtKB-KW"/>
</dbReference>
<dbReference type="InterPro" id="IPR047057">
    <property type="entry name" value="MerR_fam"/>
</dbReference>
<name>A0A1Q8EVV7_9PSED</name>
<dbReference type="SMART" id="SM00422">
    <property type="entry name" value="HTH_MERR"/>
    <property type="match status" value="1"/>
</dbReference>
<dbReference type="SUPFAM" id="SSF46955">
    <property type="entry name" value="Putative DNA-binding domain"/>
    <property type="match status" value="1"/>
</dbReference>
<evidence type="ECO:0000256" key="3">
    <source>
        <dbReference type="ARBA" id="ARBA00023163"/>
    </source>
</evidence>
<dbReference type="Proteomes" id="UP000185578">
    <property type="component" value="Unassembled WGS sequence"/>
</dbReference>